<dbReference type="InterPro" id="IPR036236">
    <property type="entry name" value="Znf_C2H2_sf"/>
</dbReference>
<evidence type="ECO:0000256" key="7">
    <source>
        <dbReference type="PROSITE-ProRule" id="PRU00042"/>
    </source>
</evidence>
<keyword evidence="4 7" id="KW-0863">Zinc-finger</keyword>
<proteinExistence type="predicted"/>
<dbReference type="PANTHER" id="PTHR16515:SF49">
    <property type="entry name" value="GASTRULA ZINC FINGER PROTEIN XLCGF49.1-LIKE-RELATED"/>
    <property type="match status" value="1"/>
</dbReference>
<evidence type="ECO:0000256" key="5">
    <source>
        <dbReference type="ARBA" id="ARBA00022833"/>
    </source>
</evidence>
<protein>
    <submittedName>
        <fullName evidence="10">Zinc finger protein 536-like 10</fullName>
    </submittedName>
</protein>
<feature type="chain" id="PRO_5035226513" evidence="8">
    <location>
        <begin position="19"/>
        <end position="203"/>
    </location>
</feature>
<accession>A0A8J5JZI2</accession>
<keyword evidence="11" id="KW-1185">Reference proteome</keyword>
<dbReference type="SUPFAM" id="SSF57667">
    <property type="entry name" value="beta-beta-alpha zinc fingers"/>
    <property type="match status" value="2"/>
</dbReference>
<evidence type="ECO:0000259" key="9">
    <source>
        <dbReference type="PROSITE" id="PS50157"/>
    </source>
</evidence>
<dbReference type="PROSITE" id="PS50157">
    <property type="entry name" value="ZINC_FINGER_C2H2_2"/>
    <property type="match status" value="3"/>
</dbReference>
<dbReference type="PANTHER" id="PTHR16515">
    <property type="entry name" value="PR DOMAIN ZINC FINGER PROTEIN"/>
    <property type="match status" value="1"/>
</dbReference>
<dbReference type="Gene3D" id="3.30.160.60">
    <property type="entry name" value="Classic Zinc Finger"/>
    <property type="match status" value="4"/>
</dbReference>
<feature type="signal peptide" evidence="8">
    <location>
        <begin position="1"/>
        <end position="18"/>
    </location>
</feature>
<evidence type="ECO:0000256" key="4">
    <source>
        <dbReference type="ARBA" id="ARBA00022771"/>
    </source>
</evidence>
<dbReference type="Pfam" id="PF00096">
    <property type="entry name" value="zf-C2H2"/>
    <property type="match status" value="1"/>
</dbReference>
<feature type="domain" description="C2H2-type" evidence="9">
    <location>
        <begin position="176"/>
        <end position="203"/>
    </location>
</feature>
<name>A0A8J5JZI2_HOMAM</name>
<keyword evidence="3" id="KW-0677">Repeat</keyword>
<dbReference type="GO" id="GO:0008270">
    <property type="term" value="F:zinc ion binding"/>
    <property type="evidence" value="ECO:0007669"/>
    <property type="project" value="UniProtKB-KW"/>
</dbReference>
<dbReference type="Proteomes" id="UP000747542">
    <property type="component" value="Unassembled WGS sequence"/>
</dbReference>
<dbReference type="GO" id="GO:0005634">
    <property type="term" value="C:nucleus"/>
    <property type="evidence" value="ECO:0007669"/>
    <property type="project" value="UniProtKB-SubCell"/>
</dbReference>
<feature type="domain" description="C2H2-type" evidence="9">
    <location>
        <begin position="145"/>
        <end position="175"/>
    </location>
</feature>
<keyword evidence="2" id="KW-0479">Metal-binding</keyword>
<organism evidence="10 11">
    <name type="scientific">Homarus americanus</name>
    <name type="common">American lobster</name>
    <dbReference type="NCBI Taxonomy" id="6706"/>
    <lineage>
        <taxon>Eukaryota</taxon>
        <taxon>Metazoa</taxon>
        <taxon>Ecdysozoa</taxon>
        <taxon>Arthropoda</taxon>
        <taxon>Crustacea</taxon>
        <taxon>Multicrustacea</taxon>
        <taxon>Malacostraca</taxon>
        <taxon>Eumalacostraca</taxon>
        <taxon>Eucarida</taxon>
        <taxon>Decapoda</taxon>
        <taxon>Pleocyemata</taxon>
        <taxon>Astacidea</taxon>
        <taxon>Nephropoidea</taxon>
        <taxon>Nephropidae</taxon>
        <taxon>Homarus</taxon>
    </lineage>
</organism>
<keyword evidence="6" id="KW-0539">Nucleus</keyword>
<gene>
    <name evidence="10" type="primary">Znf536-L10</name>
    <name evidence="10" type="ORF">Hamer_G012834</name>
</gene>
<dbReference type="SMART" id="SM00355">
    <property type="entry name" value="ZnF_C2H2"/>
    <property type="match status" value="4"/>
</dbReference>
<keyword evidence="5" id="KW-0862">Zinc</keyword>
<evidence type="ECO:0000256" key="6">
    <source>
        <dbReference type="ARBA" id="ARBA00023242"/>
    </source>
</evidence>
<keyword evidence="8" id="KW-0732">Signal</keyword>
<dbReference type="EMBL" id="JAHLQT010021643">
    <property type="protein sequence ID" value="KAG7167385.1"/>
    <property type="molecule type" value="Genomic_DNA"/>
</dbReference>
<feature type="domain" description="C2H2-type" evidence="9">
    <location>
        <begin position="19"/>
        <end position="49"/>
    </location>
</feature>
<dbReference type="InterPro" id="IPR050331">
    <property type="entry name" value="Zinc_finger"/>
</dbReference>
<dbReference type="FunFam" id="3.30.160.60:FF:000446">
    <property type="entry name" value="Zinc finger protein"/>
    <property type="match status" value="1"/>
</dbReference>
<evidence type="ECO:0000256" key="3">
    <source>
        <dbReference type="ARBA" id="ARBA00022737"/>
    </source>
</evidence>
<comment type="caution">
    <text evidence="10">The sequence shown here is derived from an EMBL/GenBank/DDBJ whole genome shotgun (WGS) entry which is preliminary data.</text>
</comment>
<sequence length="203" mass="23010">MPLKLMLGLAVRLGDVASLVCPVCGKAFGGRNRRQILERHIATHTGHKPYPCPHCPFRSSRQDTLKIHVARMHKDLVPGSTSSRDTSLREAQARMRNNSPRAIRDLVLFDRGTLLHEVAVRQQREEGTRAATTLGGDGVHKVSSVVCPLCRRAFTGKNRRQHLENHILTHTGEKPFPCPHCHYRSSRKDTLHSHLRKWHPLQE</sequence>
<evidence type="ECO:0000256" key="2">
    <source>
        <dbReference type="ARBA" id="ARBA00022723"/>
    </source>
</evidence>
<evidence type="ECO:0000313" key="11">
    <source>
        <dbReference type="Proteomes" id="UP000747542"/>
    </source>
</evidence>
<reference evidence="10" key="1">
    <citation type="journal article" date="2021" name="Sci. Adv.">
        <title>The American lobster genome reveals insights on longevity, neural, and immune adaptations.</title>
        <authorList>
            <person name="Polinski J.M."/>
            <person name="Zimin A.V."/>
            <person name="Clark K.F."/>
            <person name="Kohn A.B."/>
            <person name="Sadowski N."/>
            <person name="Timp W."/>
            <person name="Ptitsyn A."/>
            <person name="Khanna P."/>
            <person name="Romanova D.Y."/>
            <person name="Williams P."/>
            <person name="Greenwood S.J."/>
            <person name="Moroz L.L."/>
            <person name="Walt D.R."/>
            <person name="Bodnar A.G."/>
        </authorList>
    </citation>
    <scope>NUCLEOTIDE SEQUENCE</scope>
    <source>
        <strain evidence="10">GMGI-L3</strain>
    </source>
</reference>
<comment type="subcellular location">
    <subcellularLocation>
        <location evidence="1">Nucleus</location>
    </subcellularLocation>
</comment>
<dbReference type="AlphaFoldDB" id="A0A8J5JZI2"/>
<dbReference type="InterPro" id="IPR013087">
    <property type="entry name" value="Znf_C2H2_type"/>
</dbReference>
<dbReference type="GO" id="GO:0010468">
    <property type="term" value="P:regulation of gene expression"/>
    <property type="evidence" value="ECO:0007669"/>
    <property type="project" value="TreeGrafter"/>
</dbReference>
<evidence type="ECO:0000313" key="10">
    <source>
        <dbReference type="EMBL" id="KAG7167385.1"/>
    </source>
</evidence>
<evidence type="ECO:0000256" key="1">
    <source>
        <dbReference type="ARBA" id="ARBA00004123"/>
    </source>
</evidence>
<evidence type="ECO:0000256" key="8">
    <source>
        <dbReference type="SAM" id="SignalP"/>
    </source>
</evidence>